<dbReference type="SUPFAM" id="SSF52833">
    <property type="entry name" value="Thioredoxin-like"/>
    <property type="match status" value="1"/>
</dbReference>
<dbReference type="RefSeq" id="WP_002840733.1">
    <property type="nucleotide sequence ID" value="NZ_CP054000.1"/>
</dbReference>
<protein>
    <submittedName>
        <fullName evidence="1">NAD(P)H-dependent oxidoreductase subunit E</fullName>
    </submittedName>
</protein>
<dbReference type="AlphaFoldDB" id="A0A133MTE8"/>
<dbReference type="Proteomes" id="UP000502899">
    <property type="component" value="Chromosome"/>
</dbReference>
<dbReference type="PANTHER" id="PTHR10371">
    <property type="entry name" value="NADH DEHYDROGENASE UBIQUINONE FLAVOPROTEIN 2, MITOCHONDRIAL"/>
    <property type="match status" value="1"/>
</dbReference>
<gene>
    <name evidence="1" type="ORF">FOC70_09965</name>
</gene>
<sequence length="159" mass="18187">MCEEKNEELIFKEKLDETVESFGKGSQEGAKVSIRNCQDFFGCVSISHQKQIAQAFEIDEKYIKTIIKFIPSIKESKVEYEIVCCSGPRCAKNGSMEVLKTVKKELGMDFNETSADGKIRLRTQNCFKKCKDGPNIMINGKFYHHMDAEKTKEVLEKIK</sequence>
<organism evidence="1 2">
    <name type="scientific">Finegoldia magna</name>
    <name type="common">Peptostreptococcus magnus</name>
    <dbReference type="NCBI Taxonomy" id="1260"/>
    <lineage>
        <taxon>Bacteria</taxon>
        <taxon>Bacillati</taxon>
        <taxon>Bacillota</taxon>
        <taxon>Tissierellia</taxon>
        <taxon>Tissierellales</taxon>
        <taxon>Peptoniphilaceae</taxon>
        <taxon>Finegoldia</taxon>
    </lineage>
</organism>
<proteinExistence type="predicted"/>
<evidence type="ECO:0000313" key="1">
    <source>
        <dbReference type="EMBL" id="QKH80654.1"/>
    </source>
</evidence>
<dbReference type="Gene3D" id="3.40.30.10">
    <property type="entry name" value="Glutaredoxin"/>
    <property type="match status" value="1"/>
</dbReference>
<dbReference type="CDD" id="cd03064">
    <property type="entry name" value="TRX_Fd_NuoE"/>
    <property type="match status" value="1"/>
</dbReference>
<dbReference type="InterPro" id="IPR036249">
    <property type="entry name" value="Thioredoxin-like_sf"/>
</dbReference>
<dbReference type="InterPro" id="IPR042128">
    <property type="entry name" value="NuoE_dom"/>
</dbReference>
<accession>A0A133MTE8</accession>
<reference evidence="1 2" key="1">
    <citation type="submission" date="2020-05" db="EMBL/GenBank/DDBJ databases">
        <title>FDA dAtabase for Regulatory Grade micrObial Sequences (FDA-ARGOS): Supporting development and validation of Infectious Disease Dx tests.</title>
        <authorList>
            <person name="Pederson C."/>
            <person name="Tallon L."/>
            <person name="Sadzewicz L."/>
            <person name="Zhao X."/>
            <person name="Vavikolanu K."/>
            <person name="Mehta A."/>
            <person name="Aluvathingal J."/>
            <person name="Nadendla S."/>
            <person name="Myers T."/>
            <person name="Yan Y."/>
            <person name="Sichtig H."/>
        </authorList>
    </citation>
    <scope>NUCLEOTIDE SEQUENCE [LARGE SCALE GENOMIC DNA]</scope>
    <source>
        <strain evidence="1 2">FDAARGOS_764</strain>
    </source>
</reference>
<dbReference type="Pfam" id="PF01257">
    <property type="entry name" value="2Fe-2S_thioredx"/>
    <property type="match status" value="1"/>
</dbReference>
<dbReference type="PANTHER" id="PTHR10371:SF3">
    <property type="entry name" value="NADH DEHYDROGENASE [UBIQUINONE] FLAVOPROTEIN 2, MITOCHONDRIAL"/>
    <property type="match status" value="1"/>
</dbReference>
<name>A0A133MTE8_FINMA</name>
<evidence type="ECO:0000313" key="2">
    <source>
        <dbReference type="Proteomes" id="UP000502899"/>
    </source>
</evidence>
<dbReference type="EMBL" id="CP054000">
    <property type="protein sequence ID" value="QKH80654.1"/>
    <property type="molecule type" value="Genomic_DNA"/>
</dbReference>
<dbReference type="GO" id="GO:0003954">
    <property type="term" value="F:NADH dehydrogenase activity"/>
    <property type="evidence" value="ECO:0007669"/>
    <property type="project" value="TreeGrafter"/>
</dbReference>